<keyword evidence="10 12" id="KW-0496">Mitochondrion</keyword>
<proteinExistence type="inferred from homology"/>
<dbReference type="GO" id="GO:0005744">
    <property type="term" value="C:TIM23 mitochondrial import inner membrane translocase complex"/>
    <property type="evidence" value="ECO:0007669"/>
    <property type="project" value="UniProtKB-UniRule"/>
</dbReference>
<feature type="non-terminal residue" evidence="14">
    <location>
        <position position="1"/>
    </location>
</feature>
<dbReference type="STRING" id="225164.V3ZTR4"/>
<evidence type="ECO:0000256" key="10">
    <source>
        <dbReference type="ARBA" id="ARBA00023128"/>
    </source>
</evidence>
<keyword evidence="8" id="KW-1133">Transmembrane helix</keyword>
<dbReference type="Gene3D" id="3.40.50.1000">
    <property type="entry name" value="HAD superfamily/HAD-like"/>
    <property type="match status" value="1"/>
</dbReference>
<keyword evidence="4" id="KW-0812">Transmembrane</keyword>
<evidence type="ECO:0000259" key="13">
    <source>
        <dbReference type="PROSITE" id="PS50969"/>
    </source>
</evidence>
<sequence length="233" mass="27165">IAEPSRTKLLPDPLEYPYHQPRYTLVLEMTDVLVHPDWGLNTGWRFKKRKGIEYFLSKAGPPLFEVVIYSAENGFTADHIVNNLDPQGYITYRLYRDTTKYKKGVHIKDLDCLNRDLSKVIMVDSNLDSVQLHRNNSLIIKPWKGEEDTVLYDLGNFLHTVASSGVEDVRTVLEYYQQFDDPIAVFKENLKRLQVKHFTLQGNSLEINLSVTLYKMKIKHWASLQLHIHLHQL</sequence>
<evidence type="ECO:0000256" key="2">
    <source>
        <dbReference type="ARBA" id="ARBA00006344"/>
    </source>
</evidence>
<keyword evidence="11" id="KW-0472">Membrane</keyword>
<evidence type="ECO:0000313" key="15">
    <source>
        <dbReference type="Proteomes" id="UP000030746"/>
    </source>
</evidence>
<dbReference type="KEGG" id="lgi:LOTGIDRAFT_127482"/>
<evidence type="ECO:0000256" key="1">
    <source>
        <dbReference type="ARBA" id="ARBA00004434"/>
    </source>
</evidence>
<dbReference type="CDD" id="cd07521">
    <property type="entry name" value="HAD_FCP1-like"/>
    <property type="match status" value="1"/>
</dbReference>
<evidence type="ECO:0000256" key="11">
    <source>
        <dbReference type="ARBA" id="ARBA00023136"/>
    </source>
</evidence>
<name>V3ZTR4_LOTGI</name>
<dbReference type="EMBL" id="KB202849">
    <property type="protein sequence ID" value="ESO87777.1"/>
    <property type="molecule type" value="Genomic_DNA"/>
</dbReference>
<comment type="subcellular location">
    <subcellularLocation>
        <location evidence="1 12">Mitochondrion inner membrane</location>
        <topology evidence="1 12">Single-pass membrane protein</topology>
    </subcellularLocation>
</comment>
<dbReference type="HOGENOM" id="CLU_020262_0_1_1"/>
<dbReference type="InterPro" id="IPR050365">
    <property type="entry name" value="TIM50"/>
</dbReference>
<dbReference type="FunFam" id="3.40.50.1000:FF:000019">
    <property type="entry name" value="Mitochondrial import inner membrane translocase subunit TIM50"/>
    <property type="match status" value="1"/>
</dbReference>
<evidence type="ECO:0000256" key="3">
    <source>
        <dbReference type="ARBA" id="ARBA00022448"/>
    </source>
</evidence>
<protein>
    <recommendedName>
        <fullName evidence="12">Mitochondrial import inner membrane translocase subunit TIM50</fullName>
    </recommendedName>
</protein>
<organism evidence="14 15">
    <name type="scientific">Lottia gigantea</name>
    <name type="common">Giant owl limpet</name>
    <dbReference type="NCBI Taxonomy" id="225164"/>
    <lineage>
        <taxon>Eukaryota</taxon>
        <taxon>Metazoa</taxon>
        <taxon>Spiralia</taxon>
        <taxon>Lophotrochozoa</taxon>
        <taxon>Mollusca</taxon>
        <taxon>Gastropoda</taxon>
        <taxon>Patellogastropoda</taxon>
        <taxon>Lottioidea</taxon>
        <taxon>Lottiidae</taxon>
        <taxon>Lottia</taxon>
    </lineage>
</organism>
<dbReference type="PANTHER" id="PTHR12210">
    <property type="entry name" value="DULLARD PROTEIN PHOSPHATASE"/>
    <property type="match status" value="1"/>
</dbReference>
<dbReference type="AlphaFoldDB" id="V3ZTR4"/>
<evidence type="ECO:0000256" key="9">
    <source>
        <dbReference type="ARBA" id="ARBA00023010"/>
    </source>
</evidence>
<dbReference type="InterPro" id="IPR023214">
    <property type="entry name" value="HAD_sf"/>
</dbReference>
<reference evidence="14 15" key="1">
    <citation type="journal article" date="2013" name="Nature">
        <title>Insights into bilaterian evolution from three spiralian genomes.</title>
        <authorList>
            <person name="Simakov O."/>
            <person name="Marletaz F."/>
            <person name="Cho S.J."/>
            <person name="Edsinger-Gonzales E."/>
            <person name="Havlak P."/>
            <person name="Hellsten U."/>
            <person name="Kuo D.H."/>
            <person name="Larsson T."/>
            <person name="Lv J."/>
            <person name="Arendt D."/>
            <person name="Savage R."/>
            <person name="Osoegawa K."/>
            <person name="de Jong P."/>
            <person name="Grimwood J."/>
            <person name="Chapman J.A."/>
            <person name="Shapiro H."/>
            <person name="Aerts A."/>
            <person name="Otillar R.P."/>
            <person name="Terry A.Y."/>
            <person name="Boore J.L."/>
            <person name="Grigoriev I.V."/>
            <person name="Lindberg D.R."/>
            <person name="Seaver E.C."/>
            <person name="Weisblat D.A."/>
            <person name="Putnam N.H."/>
            <person name="Rokhsar D.S."/>
        </authorList>
    </citation>
    <scope>NUCLEOTIDE SEQUENCE [LARGE SCALE GENOMIC DNA]</scope>
</reference>
<keyword evidence="5" id="KW-0999">Mitochondrion inner membrane</keyword>
<dbReference type="SUPFAM" id="SSF56784">
    <property type="entry name" value="HAD-like"/>
    <property type="match status" value="1"/>
</dbReference>
<evidence type="ECO:0000256" key="12">
    <source>
        <dbReference type="RuleBase" id="RU365079"/>
    </source>
</evidence>
<dbReference type="GeneID" id="20232711"/>
<dbReference type="OMA" id="MEMYVGP"/>
<dbReference type="CTD" id="20232711"/>
<keyword evidence="7 12" id="KW-0809">Transit peptide</keyword>
<evidence type="ECO:0000256" key="8">
    <source>
        <dbReference type="ARBA" id="ARBA00022989"/>
    </source>
</evidence>
<evidence type="ECO:0000256" key="5">
    <source>
        <dbReference type="ARBA" id="ARBA00022792"/>
    </source>
</evidence>
<comment type="function">
    <text evidence="12">Essential component of the TIM23 complex, a complex that mediates the translocation of transit peptide-containing proteins across the mitochondrial inner membrane.</text>
</comment>
<comment type="subunit">
    <text evidence="12">Component of the TIM23 complex.</text>
</comment>
<dbReference type="InterPro" id="IPR004274">
    <property type="entry name" value="FCP1_dom"/>
</dbReference>
<evidence type="ECO:0000256" key="6">
    <source>
        <dbReference type="ARBA" id="ARBA00022927"/>
    </source>
</evidence>
<evidence type="ECO:0000256" key="7">
    <source>
        <dbReference type="ARBA" id="ARBA00022946"/>
    </source>
</evidence>
<dbReference type="SMART" id="SM00577">
    <property type="entry name" value="CPDc"/>
    <property type="match status" value="1"/>
</dbReference>
<dbReference type="Pfam" id="PF03031">
    <property type="entry name" value="NIF"/>
    <property type="match status" value="1"/>
</dbReference>
<dbReference type="PROSITE" id="PS50969">
    <property type="entry name" value="FCP1"/>
    <property type="match status" value="1"/>
</dbReference>
<dbReference type="OrthoDB" id="287041at2759"/>
<keyword evidence="15" id="KW-1185">Reference proteome</keyword>
<gene>
    <name evidence="14" type="ORF">LOTGIDRAFT_127482</name>
</gene>
<dbReference type="GO" id="GO:0015031">
    <property type="term" value="P:protein transport"/>
    <property type="evidence" value="ECO:0007669"/>
    <property type="project" value="UniProtKB-KW"/>
</dbReference>
<keyword evidence="3 12" id="KW-0813">Transport</keyword>
<evidence type="ECO:0000256" key="4">
    <source>
        <dbReference type="ARBA" id="ARBA00022692"/>
    </source>
</evidence>
<accession>V3ZTR4</accession>
<feature type="domain" description="FCP1 homology" evidence="13">
    <location>
        <begin position="18"/>
        <end position="161"/>
    </location>
</feature>
<dbReference type="Proteomes" id="UP000030746">
    <property type="component" value="Unassembled WGS sequence"/>
</dbReference>
<dbReference type="InterPro" id="IPR036412">
    <property type="entry name" value="HAD-like_sf"/>
</dbReference>
<keyword evidence="6 12" id="KW-0653">Protein transport</keyword>
<dbReference type="RefSeq" id="XP_009061665.1">
    <property type="nucleotide sequence ID" value="XM_009063417.1"/>
</dbReference>
<keyword evidence="9 12" id="KW-0811">Translocation</keyword>
<comment type="similarity">
    <text evidence="2 12">Belongs to the TIM50 family.</text>
</comment>
<evidence type="ECO:0000313" key="14">
    <source>
        <dbReference type="EMBL" id="ESO87777.1"/>
    </source>
</evidence>